<protein>
    <submittedName>
        <fullName evidence="9">Glutamyl-Q tRNA(Asp) synthetase</fullName>
    </submittedName>
</protein>
<evidence type="ECO:0000313" key="9">
    <source>
        <dbReference type="EMBL" id="GAN53218.1"/>
    </source>
</evidence>
<dbReference type="InterPro" id="IPR049940">
    <property type="entry name" value="GluQ/Sye"/>
</dbReference>
<organism evidence="9 10">
    <name type="scientific">Tanticharoenia sakaeratensis NBRC 103193</name>
    <dbReference type="NCBI Taxonomy" id="1231623"/>
    <lineage>
        <taxon>Bacteria</taxon>
        <taxon>Pseudomonadati</taxon>
        <taxon>Pseudomonadota</taxon>
        <taxon>Alphaproteobacteria</taxon>
        <taxon>Acetobacterales</taxon>
        <taxon>Acetobacteraceae</taxon>
        <taxon>Tanticharoenia</taxon>
    </lineage>
</organism>
<dbReference type="GO" id="GO:0005829">
    <property type="term" value="C:cytosol"/>
    <property type="evidence" value="ECO:0007669"/>
    <property type="project" value="TreeGrafter"/>
</dbReference>
<dbReference type="GO" id="GO:0004818">
    <property type="term" value="F:glutamate-tRNA ligase activity"/>
    <property type="evidence" value="ECO:0007669"/>
    <property type="project" value="TreeGrafter"/>
</dbReference>
<dbReference type="PANTHER" id="PTHR43311">
    <property type="entry name" value="GLUTAMATE--TRNA LIGASE"/>
    <property type="match status" value="1"/>
</dbReference>
<dbReference type="GO" id="GO:0005524">
    <property type="term" value="F:ATP binding"/>
    <property type="evidence" value="ECO:0007669"/>
    <property type="project" value="UniProtKB-KW"/>
</dbReference>
<dbReference type="InterPro" id="IPR001412">
    <property type="entry name" value="aa-tRNA-synth_I_CS"/>
</dbReference>
<keyword evidence="1 7" id="KW-0436">Ligase</keyword>
<dbReference type="NCBIfam" id="NF004315">
    <property type="entry name" value="PRK05710.1-4"/>
    <property type="match status" value="1"/>
</dbReference>
<keyword evidence="3 7" id="KW-0547">Nucleotide-binding</keyword>
<evidence type="ECO:0000256" key="7">
    <source>
        <dbReference type="RuleBase" id="RU363037"/>
    </source>
</evidence>
<dbReference type="InterPro" id="IPR020058">
    <property type="entry name" value="Glu/Gln-tRNA-synth_Ib_cat-dom"/>
</dbReference>
<evidence type="ECO:0000256" key="2">
    <source>
        <dbReference type="ARBA" id="ARBA00022723"/>
    </source>
</evidence>
<dbReference type="PRINTS" id="PR00987">
    <property type="entry name" value="TRNASYNTHGLU"/>
</dbReference>
<feature type="domain" description="Glutamyl/glutaminyl-tRNA synthetase class Ib catalytic" evidence="8">
    <location>
        <begin position="13"/>
        <end position="272"/>
    </location>
</feature>
<dbReference type="GO" id="GO:0006424">
    <property type="term" value="P:glutamyl-tRNA aminoacylation"/>
    <property type="evidence" value="ECO:0007669"/>
    <property type="project" value="TreeGrafter"/>
</dbReference>
<proteinExistence type="inferred from homology"/>
<dbReference type="Proteomes" id="UP000032679">
    <property type="component" value="Unassembled WGS sequence"/>
</dbReference>
<evidence type="ECO:0000256" key="5">
    <source>
        <dbReference type="ARBA" id="ARBA00022840"/>
    </source>
</evidence>
<dbReference type="EMBL" id="BALE01000009">
    <property type="protein sequence ID" value="GAN53218.1"/>
    <property type="molecule type" value="Genomic_DNA"/>
</dbReference>
<gene>
    <name evidence="9" type="ORF">Tasa_009_013</name>
</gene>
<dbReference type="InterPro" id="IPR014729">
    <property type="entry name" value="Rossmann-like_a/b/a_fold"/>
</dbReference>
<reference evidence="9 10" key="1">
    <citation type="submission" date="2012-10" db="EMBL/GenBank/DDBJ databases">
        <title>Genome sequencing of Tanticharoenia sakaeratensis NBRC 103193.</title>
        <authorList>
            <person name="Azuma Y."/>
            <person name="Hadano H."/>
            <person name="Hirakawa H."/>
            <person name="Matsushita K."/>
        </authorList>
    </citation>
    <scope>NUCLEOTIDE SEQUENCE [LARGE SCALE GENOMIC DNA]</scope>
    <source>
        <strain evidence="9 10">NBRC 103193</strain>
    </source>
</reference>
<accession>A0A0D6MIW2</accession>
<dbReference type="PANTHER" id="PTHR43311:SF1">
    <property type="entry name" value="GLUTAMYL-Q TRNA(ASP) SYNTHETASE"/>
    <property type="match status" value="1"/>
</dbReference>
<evidence type="ECO:0000256" key="3">
    <source>
        <dbReference type="ARBA" id="ARBA00022741"/>
    </source>
</evidence>
<evidence type="ECO:0000256" key="6">
    <source>
        <dbReference type="ARBA" id="ARBA00023146"/>
    </source>
</evidence>
<evidence type="ECO:0000256" key="1">
    <source>
        <dbReference type="ARBA" id="ARBA00022598"/>
    </source>
</evidence>
<name>A0A0D6MIW2_9PROT</name>
<dbReference type="SUPFAM" id="SSF52374">
    <property type="entry name" value="Nucleotidylyl transferase"/>
    <property type="match status" value="1"/>
</dbReference>
<dbReference type="AlphaFoldDB" id="A0A0D6MIW2"/>
<evidence type="ECO:0000259" key="8">
    <source>
        <dbReference type="Pfam" id="PF00749"/>
    </source>
</evidence>
<comment type="similarity">
    <text evidence="7">Belongs to the class-I aminoacyl-tRNA synthetase family.</text>
</comment>
<dbReference type="Gene3D" id="3.40.50.620">
    <property type="entry name" value="HUPs"/>
    <property type="match status" value="1"/>
</dbReference>
<keyword evidence="10" id="KW-1185">Reference proteome</keyword>
<evidence type="ECO:0000256" key="4">
    <source>
        <dbReference type="ARBA" id="ARBA00022833"/>
    </source>
</evidence>
<dbReference type="Pfam" id="PF00749">
    <property type="entry name" value="tRNA-synt_1c"/>
    <property type="match status" value="1"/>
</dbReference>
<comment type="caution">
    <text evidence="9">The sequence shown here is derived from an EMBL/GenBank/DDBJ whole genome shotgun (WGS) entry which is preliminary data.</text>
</comment>
<evidence type="ECO:0000313" key="10">
    <source>
        <dbReference type="Proteomes" id="UP000032679"/>
    </source>
</evidence>
<keyword evidence="5 7" id="KW-0067">ATP-binding</keyword>
<dbReference type="RefSeq" id="WP_241767600.1">
    <property type="nucleotide sequence ID" value="NZ_BALE01000009.1"/>
</dbReference>
<dbReference type="STRING" id="1231623.Tasa_009_013"/>
<keyword evidence="2" id="KW-0479">Metal-binding</keyword>
<sequence length="285" mass="31334">MLQSDVAMKPSHRTRFAPSPTGFLHLGHVVSACHARDMAGPAGEFLIRIEDIDRTRCRPAFEQATLEDLDWLGIRTGLPIRRQSDHLADYRATLDALRARGLVYPCTCTRTDVMRHGCETAPDGSMVYPGICRDPAHRVEDRPPVWRLDMGRALDLVGEPGWLEEGSGRVASRAAAFGDVVLGRRDSGVSYHLCVTHDDAQQGIDLVTRGMDLFAATSVHRVLQRLCGWPEPAYAHHQLVCDADGRKLSKRDGAAGIRTLRETGVDPQTILTDARALYSGGYVNG</sequence>
<dbReference type="InterPro" id="IPR000924">
    <property type="entry name" value="Glu/Gln-tRNA-synth"/>
</dbReference>
<dbReference type="PROSITE" id="PS00178">
    <property type="entry name" value="AA_TRNA_LIGASE_I"/>
    <property type="match status" value="1"/>
</dbReference>
<keyword evidence="6 7" id="KW-0030">Aminoacyl-tRNA synthetase</keyword>
<keyword evidence="4" id="KW-0862">Zinc</keyword>
<keyword evidence="7" id="KW-0648">Protein biosynthesis</keyword>